<gene>
    <name evidence="1" type="ORF">F5147DRAFT_706574</name>
</gene>
<accession>A0A9P7F3A2</accession>
<reference evidence="1" key="1">
    <citation type="journal article" date="2020" name="New Phytol.">
        <title>Comparative genomics reveals dynamic genome evolution in host specialist ectomycorrhizal fungi.</title>
        <authorList>
            <person name="Lofgren L.A."/>
            <person name="Nguyen N.H."/>
            <person name="Vilgalys R."/>
            <person name="Ruytinx J."/>
            <person name="Liao H.L."/>
            <person name="Branco S."/>
            <person name="Kuo A."/>
            <person name="LaButti K."/>
            <person name="Lipzen A."/>
            <person name="Andreopoulos W."/>
            <person name="Pangilinan J."/>
            <person name="Riley R."/>
            <person name="Hundley H."/>
            <person name="Na H."/>
            <person name="Barry K."/>
            <person name="Grigoriev I.V."/>
            <person name="Stajich J.E."/>
            <person name="Kennedy P.G."/>
        </authorList>
    </citation>
    <scope>NUCLEOTIDE SEQUENCE</scope>
    <source>
        <strain evidence="1">FC423</strain>
    </source>
</reference>
<evidence type="ECO:0000313" key="1">
    <source>
        <dbReference type="EMBL" id="KAG2103103.1"/>
    </source>
</evidence>
<dbReference type="OrthoDB" id="2669202at2759"/>
<keyword evidence="2" id="KW-1185">Reference proteome</keyword>
<dbReference type="AlphaFoldDB" id="A0A9P7F3A2"/>
<dbReference type="EMBL" id="JABBWM010000045">
    <property type="protein sequence ID" value="KAG2103103.1"/>
    <property type="molecule type" value="Genomic_DNA"/>
</dbReference>
<protein>
    <submittedName>
        <fullName evidence="1">Uncharacterized protein</fullName>
    </submittedName>
</protein>
<dbReference type="Proteomes" id="UP000823399">
    <property type="component" value="Unassembled WGS sequence"/>
</dbReference>
<sequence length="157" mass="16798">MDSSTKTYSPRASTELYLPLAIVPLQDAIAMPASPSHGSMTDGIPLPSVKQPSPNPPSNCIIIIQNNYIAEGGTINIYSSHYNGSTTTKLECVTTIAEPTPFKPRSEMQAEPAEHSHESIVLSSNMFGECVMINVGSPNCTGAGRSFSSFKRDLAYS</sequence>
<dbReference type="RefSeq" id="XP_041290407.1">
    <property type="nucleotide sequence ID" value="XM_041438006.1"/>
</dbReference>
<dbReference type="GeneID" id="64700265"/>
<proteinExistence type="predicted"/>
<evidence type="ECO:0000313" key="2">
    <source>
        <dbReference type="Proteomes" id="UP000823399"/>
    </source>
</evidence>
<name>A0A9P7F3A2_9AGAM</name>
<comment type="caution">
    <text evidence="1">The sequence shown here is derived from an EMBL/GenBank/DDBJ whole genome shotgun (WGS) entry which is preliminary data.</text>
</comment>
<organism evidence="1 2">
    <name type="scientific">Suillus discolor</name>
    <dbReference type="NCBI Taxonomy" id="1912936"/>
    <lineage>
        <taxon>Eukaryota</taxon>
        <taxon>Fungi</taxon>
        <taxon>Dikarya</taxon>
        <taxon>Basidiomycota</taxon>
        <taxon>Agaricomycotina</taxon>
        <taxon>Agaricomycetes</taxon>
        <taxon>Agaricomycetidae</taxon>
        <taxon>Boletales</taxon>
        <taxon>Suillineae</taxon>
        <taxon>Suillaceae</taxon>
        <taxon>Suillus</taxon>
    </lineage>
</organism>